<name>A0A0M0JJ32_9EUKA</name>
<protein>
    <submittedName>
        <fullName evidence="1">Uncharacterized protein</fullName>
    </submittedName>
</protein>
<accession>A0A0M0JJ32</accession>
<proteinExistence type="predicted"/>
<gene>
    <name evidence="1" type="ORF">Ctob_003552</name>
</gene>
<dbReference type="GO" id="GO:0048500">
    <property type="term" value="C:signal recognition particle"/>
    <property type="evidence" value="ECO:0007669"/>
    <property type="project" value="InterPro"/>
</dbReference>
<organism evidence="1 2">
    <name type="scientific">Chrysochromulina tobinii</name>
    <dbReference type="NCBI Taxonomy" id="1460289"/>
    <lineage>
        <taxon>Eukaryota</taxon>
        <taxon>Haptista</taxon>
        <taxon>Haptophyta</taxon>
        <taxon>Prymnesiophyceae</taxon>
        <taxon>Prymnesiales</taxon>
        <taxon>Chrysochromulinaceae</taxon>
        <taxon>Chrysochromulina</taxon>
    </lineage>
</organism>
<dbReference type="InterPro" id="IPR036891">
    <property type="entry name" value="Signal_recog_part_SRP54_M_sf"/>
</dbReference>
<reference evidence="2" key="1">
    <citation type="journal article" date="2015" name="PLoS Genet.">
        <title>Genome Sequence and Transcriptome Analyses of Chrysochromulina tobin: Metabolic Tools for Enhanced Algal Fitness in the Prominent Order Prymnesiales (Haptophyceae).</title>
        <authorList>
            <person name="Hovde B.T."/>
            <person name="Deodato C.R."/>
            <person name="Hunsperger H.M."/>
            <person name="Ryken S.A."/>
            <person name="Yost W."/>
            <person name="Jha R.K."/>
            <person name="Patterson J."/>
            <person name="Monnat R.J. Jr."/>
            <person name="Barlow S.B."/>
            <person name="Starkenburg S.R."/>
            <person name="Cattolico R.A."/>
        </authorList>
    </citation>
    <scope>NUCLEOTIDE SEQUENCE</scope>
    <source>
        <strain evidence="2">CCMP291</strain>
    </source>
</reference>
<evidence type="ECO:0000313" key="2">
    <source>
        <dbReference type="Proteomes" id="UP000037460"/>
    </source>
</evidence>
<dbReference type="SUPFAM" id="SSF47446">
    <property type="entry name" value="Signal peptide-binding domain"/>
    <property type="match status" value="1"/>
</dbReference>
<dbReference type="EMBL" id="JWZX01002876">
    <property type="protein sequence ID" value="KOO26253.1"/>
    <property type="molecule type" value="Genomic_DNA"/>
</dbReference>
<dbReference type="GO" id="GO:0006614">
    <property type="term" value="P:SRP-dependent cotranslational protein targeting to membrane"/>
    <property type="evidence" value="ECO:0007669"/>
    <property type="project" value="InterPro"/>
</dbReference>
<dbReference type="AlphaFoldDB" id="A0A0M0JJ32"/>
<dbReference type="Proteomes" id="UP000037460">
    <property type="component" value="Unassembled WGS sequence"/>
</dbReference>
<sequence>MNSQLASGAGWRAALEVGLVEQQRLKRQEMVSEQIEQLAEMQTYGFDDLSNLLKRSLHELENGITQVQKARLFADKMSGGSMQDTIDTQKATAQRKLSILNELTVHEKRQPKLLDLKARRAIATKLGIDVKAVHEILFEYQLQRAQWSFVRRERLRGRPVPKRSADLEWMMKIRPTREFIHVMKAYEAYRQGLTDERNAKTTKR</sequence>
<keyword evidence="2" id="KW-1185">Reference proteome</keyword>
<evidence type="ECO:0000313" key="1">
    <source>
        <dbReference type="EMBL" id="KOO26253.1"/>
    </source>
</evidence>
<dbReference type="GO" id="GO:0008312">
    <property type="term" value="F:7S RNA binding"/>
    <property type="evidence" value="ECO:0007669"/>
    <property type="project" value="InterPro"/>
</dbReference>
<comment type="caution">
    <text evidence="1">The sequence shown here is derived from an EMBL/GenBank/DDBJ whole genome shotgun (WGS) entry which is preliminary data.</text>
</comment>